<dbReference type="EMBL" id="BTGU01000057">
    <property type="protein sequence ID" value="GMN55373.1"/>
    <property type="molecule type" value="Genomic_DNA"/>
</dbReference>
<comment type="caution">
    <text evidence="1">The sequence shown here is derived from an EMBL/GenBank/DDBJ whole genome shotgun (WGS) entry which is preliminary data.</text>
</comment>
<evidence type="ECO:0000313" key="2">
    <source>
        <dbReference type="Proteomes" id="UP001187192"/>
    </source>
</evidence>
<evidence type="ECO:0000313" key="1">
    <source>
        <dbReference type="EMBL" id="GMN55373.1"/>
    </source>
</evidence>
<proteinExistence type="predicted"/>
<keyword evidence="2" id="KW-1185">Reference proteome</keyword>
<reference evidence="1" key="1">
    <citation type="submission" date="2023-07" db="EMBL/GenBank/DDBJ databases">
        <title>draft genome sequence of fig (Ficus carica).</title>
        <authorList>
            <person name="Takahashi T."/>
            <person name="Nishimura K."/>
        </authorList>
    </citation>
    <scope>NUCLEOTIDE SEQUENCE</scope>
</reference>
<protein>
    <submittedName>
        <fullName evidence="1">Uncharacterized protein</fullName>
    </submittedName>
</protein>
<name>A0AA88DDC3_FICCA</name>
<gene>
    <name evidence="1" type="ORF">TIFTF001_024490</name>
</gene>
<organism evidence="1 2">
    <name type="scientific">Ficus carica</name>
    <name type="common">Common fig</name>
    <dbReference type="NCBI Taxonomy" id="3494"/>
    <lineage>
        <taxon>Eukaryota</taxon>
        <taxon>Viridiplantae</taxon>
        <taxon>Streptophyta</taxon>
        <taxon>Embryophyta</taxon>
        <taxon>Tracheophyta</taxon>
        <taxon>Spermatophyta</taxon>
        <taxon>Magnoliopsida</taxon>
        <taxon>eudicotyledons</taxon>
        <taxon>Gunneridae</taxon>
        <taxon>Pentapetalae</taxon>
        <taxon>rosids</taxon>
        <taxon>fabids</taxon>
        <taxon>Rosales</taxon>
        <taxon>Moraceae</taxon>
        <taxon>Ficeae</taxon>
        <taxon>Ficus</taxon>
    </lineage>
</organism>
<dbReference type="AlphaFoldDB" id="A0AA88DDC3"/>
<sequence>MGVGFQDEGRGWVYTMVRFQDKVGSGFGMRVGRFSGLGRGQVLGRGFCYWDRGRGWVSERGSRSDFGMRVLGLEAELRFQIEVLVRYGVRVGFWVPDLLSQNPSPDPDPKT</sequence>
<dbReference type="Proteomes" id="UP001187192">
    <property type="component" value="Unassembled WGS sequence"/>
</dbReference>
<accession>A0AA88DDC3</accession>